<organism evidence="1">
    <name type="scientific">marine sediment metagenome</name>
    <dbReference type="NCBI Taxonomy" id="412755"/>
    <lineage>
        <taxon>unclassified sequences</taxon>
        <taxon>metagenomes</taxon>
        <taxon>ecological metagenomes</taxon>
    </lineage>
</organism>
<accession>X1V367</accession>
<reference evidence="1" key="1">
    <citation type="journal article" date="2014" name="Front. Microbiol.">
        <title>High frequency of phylogenetically diverse reductive dehalogenase-homologous genes in deep subseafloor sedimentary metagenomes.</title>
        <authorList>
            <person name="Kawai M."/>
            <person name="Futagami T."/>
            <person name="Toyoda A."/>
            <person name="Takaki Y."/>
            <person name="Nishi S."/>
            <person name="Hori S."/>
            <person name="Arai W."/>
            <person name="Tsubouchi T."/>
            <person name="Morono Y."/>
            <person name="Uchiyama I."/>
            <person name="Ito T."/>
            <person name="Fujiyama A."/>
            <person name="Inagaki F."/>
            <person name="Takami H."/>
        </authorList>
    </citation>
    <scope>NUCLEOTIDE SEQUENCE</scope>
    <source>
        <strain evidence="1">Expedition CK06-06</strain>
    </source>
</reference>
<sequence length="75" mass="8702">MEFTNFNEIKAIDEARIKKIIKWYNKTDYEIAIIAGGGCSLDTLSLVKLLYIFANSTNIEKDFKHLVNEVFEIEK</sequence>
<name>X1V367_9ZZZZ</name>
<comment type="caution">
    <text evidence="1">The sequence shown here is derived from an EMBL/GenBank/DDBJ whole genome shotgun (WGS) entry which is preliminary data.</text>
</comment>
<proteinExistence type="predicted"/>
<dbReference type="AlphaFoldDB" id="X1V367"/>
<evidence type="ECO:0000313" key="1">
    <source>
        <dbReference type="EMBL" id="GAI99069.1"/>
    </source>
</evidence>
<gene>
    <name evidence="1" type="ORF">S12H4_29647</name>
</gene>
<protein>
    <submittedName>
        <fullName evidence="1">Uncharacterized protein</fullName>
    </submittedName>
</protein>
<dbReference type="EMBL" id="BARW01017121">
    <property type="protein sequence ID" value="GAI99069.1"/>
    <property type="molecule type" value="Genomic_DNA"/>
</dbReference>